<feature type="domain" description="Solute-binding protein family 3/N-terminal" evidence="2">
    <location>
        <begin position="33"/>
        <end position="242"/>
    </location>
</feature>
<evidence type="ECO:0000256" key="1">
    <source>
        <dbReference type="SAM" id="SignalP"/>
    </source>
</evidence>
<organism evidence="3 4">
    <name type="scientific">Mycoplana rhizolycopersici</name>
    <dbReference type="NCBI Taxonomy" id="2746702"/>
    <lineage>
        <taxon>Bacteria</taxon>
        <taxon>Pseudomonadati</taxon>
        <taxon>Pseudomonadota</taxon>
        <taxon>Alphaproteobacteria</taxon>
        <taxon>Hyphomicrobiales</taxon>
        <taxon>Rhizobiaceae</taxon>
        <taxon>Mycoplana</taxon>
    </lineage>
</organism>
<reference evidence="3 4" key="1">
    <citation type="submission" date="2020-06" db="EMBL/GenBank/DDBJ databases">
        <title>Rhizobium sp.nov. isolated from the tomato plant.</title>
        <authorList>
            <person name="Thin K.K."/>
            <person name="Zhang X."/>
            <person name="He S."/>
        </authorList>
    </citation>
    <scope>NUCLEOTIDE SEQUENCE [LARGE SCALE GENOMIC DNA]</scope>
    <source>
        <strain evidence="3 4">DBTS2</strain>
    </source>
</reference>
<dbReference type="Gene3D" id="3.40.190.10">
    <property type="entry name" value="Periplasmic binding protein-like II"/>
    <property type="match status" value="2"/>
</dbReference>
<protein>
    <submittedName>
        <fullName evidence="3">Transporter substrate-binding domain-containing protein</fullName>
    </submittedName>
</protein>
<proteinExistence type="predicted"/>
<dbReference type="EMBL" id="JABXYK010000020">
    <property type="protein sequence ID" value="NVP58135.1"/>
    <property type="molecule type" value="Genomic_DNA"/>
</dbReference>
<comment type="caution">
    <text evidence="3">The sequence shown here is derived from an EMBL/GenBank/DDBJ whole genome shotgun (WGS) entry which is preliminary data.</text>
</comment>
<evidence type="ECO:0000313" key="3">
    <source>
        <dbReference type="EMBL" id="NVP58135.1"/>
    </source>
</evidence>
<sequence length="257" mass="28262">MVRMGRLLLLPFLVAAIAATIAPAARGADITFVTEEYAPYNYSEGGVIKGIAVDQVHRIAAMAGITYRMEIMPWARALMLVERQTDHCVFTTGHNSERHARFRWVEPLLVDTMVMVKRRGSSIEVKTLEDARRLRVGAQRGDFAFDFLKVRGFGDIDLATEIAITLGKLENDRIDLMPTSLKTYEKLVSEGAAIETALLMDGQIYSLACNLDMASETVAAMQTALDALIESGEQDAIFARYGLPPTGKTGRSLTATE</sequence>
<evidence type="ECO:0000313" key="4">
    <source>
        <dbReference type="Proteomes" id="UP000659172"/>
    </source>
</evidence>
<keyword evidence="1" id="KW-0732">Signal</keyword>
<dbReference type="SUPFAM" id="SSF53850">
    <property type="entry name" value="Periplasmic binding protein-like II"/>
    <property type="match status" value="1"/>
</dbReference>
<dbReference type="Pfam" id="PF00497">
    <property type="entry name" value="SBP_bac_3"/>
    <property type="match status" value="1"/>
</dbReference>
<feature type="chain" id="PRO_5046404157" evidence="1">
    <location>
        <begin position="25"/>
        <end position="257"/>
    </location>
</feature>
<evidence type="ECO:0000259" key="2">
    <source>
        <dbReference type="Pfam" id="PF00497"/>
    </source>
</evidence>
<feature type="signal peptide" evidence="1">
    <location>
        <begin position="1"/>
        <end position="24"/>
    </location>
</feature>
<gene>
    <name evidence="3" type="ORF">HV823_23120</name>
</gene>
<dbReference type="PANTHER" id="PTHR38834:SF3">
    <property type="entry name" value="SOLUTE-BINDING PROTEIN FAMILY 3_N-TERMINAL DOMAIN-CONTAINING PROTEIN"/>
    <property type="match status" value="1"/>
</dbReference>
<dbReference type="RefSeq" id="WP_176952034.1">
    <property type="nucleotide sequence ID" value="NZ_JABXYK010000020.1"/>
</dbReference>
<name>A0ABX2QK14_9HYPH</name>
<dbReference type="InterPro" id="IPR001638">
    <property type="entry name" value="Solute-binding_3/MltF_N"/>
</dbReference>
<dbReference type="Proteomes" id="UP000659172">
    <property type="component" value="Unassembled WGS sequence"/>
</dbReference>
<accession>A0ABX2QK14</accession>
<keyword evidence="4" id="KW-1185">Reference proteome</keyword>
<dbReference type="PANTHER" id="PTHR38834">
    <property type="entry name" value="PERIPLASMIC SUBSTRATE BINDING PROTEIN FAMILY 3"/>
    <property type="match status" value="1"/>
</dbReference>